<gene>
    <name evidence="8" type="ORF">B0X71_14410</name>
</gene>
<dbReference type="EC" id="2.6.1.-" evidence="6"/>
<keyword evidence="4 6" id="KW-0808">Transferase</keyword>
<name>A0A1Q2L164_9BACL</name>
<dbReference type="InterPro" id="IPR015424">
    <property type="entry name" value="PyrdxlP-dep_Trfase"/>
</dbReference>
<evidence type="ECO:0000256" key="4">
    <source>
        <dbReference type="ARBA" id="ARBA00022679"/>
    </source>
</evidence>
<organism evidence="8 9">
    <name type="scientific">Planococcus lenghuensis</name>
    <dbReference type="NCBI Taxonomy" id="2213202"/>
    <lineage>
        <taxon>Bacteria</taxon>
        <taxon>Bacillati</taxon>
        <taxon>Bacillota</taxon>
        <taxon>Bacilli</taxon>
        <taxon>Bacillales</taxon>
        <taxon>Caryophanaceae</taxon>
        <taxon>Planococcus</taxon>
    </lineage>
</organism>
<evidence type="ECO:0000256" key="3">
    <source>
        <dbReference type="ARBA" id="ARBA00022576"/>
    </source>
</evidence>
<dbReference type="InterPro" id="IPR015421">
    <property type="entry name" value="PyrdxlP-dep_Trfase_major"/>
</dbReference>
<dbReference type="Proteomes" id="UP000188184">
    <property type="component" value="Chromosome"/>
</dbReference>
<keyword evidence="9" id="KW-1185">Reference proteome</keyword>
<dbReference type="Pfam" id="PF00155">
    <property type="entry name" value="Aminotran_1_2"/>
    <property type="match status" value="1"/>
</dbReference>
<dbReference type="PRINTS" id="PR00753">
    <property type="entry name" value="ACCSYNTHASE"/>
</dbReference>
<dbReference type="Gene3D" id="3.90.1150.10">
    <property type="entry name" value="Aspartate Aminotransferase, domain 1"/>
    <property type="match status" value="1"/>
</dbReference>
<dbReference type="Gene3D" id="3.40.640.10">
    <property type="entry name" value="Type I PLP-dependent aspartate aminotransferase-like (Major domain)"/>
    <property type="match status" value="1"/>
</dbReference>
<reference evidence="8 9" key="1">
    <citation type="submission" date="2017-02" db="EMBL/GenBank/DDBJ databases">
        <title>The complete genomic sequence of a novel cold adapted crude oil-degrading bacterium Planococcus qaidamina Y42.</title>
        <authorList>
            <person name="Yang R."/>
        </authorList>
    </citation>
    <scope>NUCLEOTIDE SEQUENCE [LARGE SCALE GENOMIC DNA]</scope>
    <source>
        <strain evidence="8 9">Y42</strain>
    </source>
</reference>
<feature type="domain" description="Aminotransferase class I/classII large" evidence="7">
    <location>
        <begin position="29"/>
        <end position="379"/>
    </location>
</feature>
<accession>A0A1Q2L164</accession>
<dbReference type="PANTHER" id="PTHR46383">
    <property type="entry name" value="ASPARTATE AMINOTRANSFERASE"/>
    <property type="match status" value="1"/>
</dbReference>
<dbReference type="OrthoDB" id="9802328at2"/>
<dbReference type="InterPro" id="IPR004839">
    <property type="entry name" value="Aminotransferase_I/II_large"/>
</dbReference>
<evidence type="ECO:0000313" key="8">
    <source>
        <dbReference type="EMBL" id="AQQ54179.1"/>
    </source>
</evidence>
<dbReference type="InterPro" id="IPR015422">
    <property type="entry name" value="PyrdxlP-dep_Trfase_small"/>
</dbReference>
<evidence type="ECO:0000256" key="2">
    <source>
        <dbReference type="ARBA" id="ARBA00007441"/>
    </source>
</evidence>
<dbReference type="GO" id="GO:0030170">
    <property type="term" value="F:pyridoxal phosphate binding"/>
    <property type="evidence" value="ECO:0007669"/>
    <property type="project" value="InterPro"/>
</dbReference>
<sequence length="399" mass="44328">MSLLSKRDEIKRNGIREIMELASAIDGPVIELQIGQPIAEIPSFVKAAAIQAIQDNFSSYTANAGIPSLRKAIVNRMQSKYGVEIGLNNVVVSPGAVAALNIVLLSIVDVGEEVLIPDPAYPNYDSLIRIQNAIPKYYPTDPNNEYLPELDKLEDMITEKTKAIIVNSPSNPTGAVLEKDTYKKLIEIARKRNIYIISDEIYDELVYEKDHISALSVDSSYNDFIICVYGFSKTFAMTGWRLGYAILPDHLYSITTKLQEPITTCASSISQKAGEAALTSPLADEFVKEMNQLYRKKRDLACELLDKYETKFVKPNGAFYIIIDISETNMDSMDFAKSLLIERKVAVAPCSTFGPSGDNMIRICFAGDEEKLKEGIEALGEFYQEKVSGNNEVEQLAVE</sequence>
<proteinExistence type="inferred from homology"/>
<dbReference type="SUPFAM" id="SSF53383">
    <property type="entry name" value="PLP-dependent transferases"/>
    <property type="match status" value="1"/>
</dbReference>
<evidence type="ECO:0000313" key="9">
    <source>
        <dbReference type="Proteomes" id="UP000188184"/>
    </source>
</evidence>
<evidence type="ECO:0000256" key="6">
    <source>
        <dbReference type="RuleBase" id="RU000481"/>
    </source>
</evidence>
<keyword evidence="5" id="KW-0663">Pyridoxal phosphate</keyword>
<dbReference type="GO" id="GO:0008483">
    <property type="term" value="F:transaminase activity"/>
    <property type="evidence" value="ECO:0007669"/>
    <property type="project" value="UniProtKB-KW"/>
</dbReference>
<comment type="cofactor">
    <cofactor evidence="1 6">
        <name>pyridoxal 5'-phosphate</name>
        <dbReference type="ChEBI" id="CHEBI:597326"/>
    </cofactor>
</comment>
<dbReference type="InterPro" id="IPR004838">
    <property type="entry name" value="NHTrfase_class1_PyrdxlP-BS"/>
</dbReference>
<dbReference type="KEGG" id="pmar:B0X71_14410"/>
<dbReference type="FunFam" id="3.40.640.10:FF:000033">
    <property type="entry name" value="Aspartate aminotransferase"/>
    <property type="match status" value="1"/>
</dbReference>
<dbReference type="EMBL" id="CP019640">
    <property type="protein sequence ID" value="AQQ54179.1"/>
    <property type="molecule type" value="Genomic_DNA"/>
</dbReference>
<evidence type="ECO:0000256" key="5">
    <source>
        <dbReference type="ARBA" id="ARBA00022898"/>
    </source>
</evidence>
<dbReference type="PANTHER" id="PTHR46383:SF1">
    <property type="entry name" value="ASPARTATE AMINOTRANSFERASE"/>
    <property type="match status" value="1"/>
</dbReference>
<dbReference type="CDD" id="cd00609">
    <property type="entry name" value="AAT_like"/>
    <property type="match status" value="1"/>
</dbReference>
<evidence type="ECO:0000259" key="7">
    <source>
        <dbReference type="Pfam" id="PF00155"/>
    </source>
</evidence>
<dbReference type="GO" id="GO:0006520">
    <property type="term" value="P:amino acid metabolic process"/>
    <property type="evidence" value="ECO:0007669"/>
    <property type="project" value="InterPro"/>
</dbReference>
<dbReference type="RefSeq" id="WP_077590071.1">
    <property type="nucleotide sequence ID" value="NZ_CP019640.1"/>
</dbReference>
<protein>
    <recommendedName>
        <fullName evidence="6">Aminotransferase</fullName>
        <ecNumber evidence="6">2.6.1.-</ecNumber>
    </recommendedName>
</protein>
<dbReference type="AlphaFoldDB" id="A0A1Q2L164"/>
<keyword evidence="3 6" id="KW-0032">Aminotransferase</keyword>
<comment type="similarity">
    <text evidence="2 6">Belongs to the class-I pyridoxal-phosphate-dependent aminotransferase family.</text>
</comment>
<evidence type="ECO:0000256" key="1">
    <source>
        <dbReference type="ARBA" id="ARBA00001933"/>
    </source>
</evidence>
<dbReference type="PROSITE" id="PS00105">
    <property type="entry name" value="AA_TRANSFER_CLASS_1"/>
    <property type="match status" value="1"/>
</dbReference>
<dbReference type="InterPro" id="IPR050596">
    <property type="entry name" value="AspAT/PAT-like"/>
</dbReference>